<dbReference type="InterPro" id="IPR000792">
    <property type="entry name" value="Tscrpt_reg_LuxR_C"/>
</dbReference>
<feature type="domain" description="HTH luxR-type" evidence="2">
    <location>
        <begin position="434"/>
        <end position="499"/>
    </location>
</feature>
<dbReference type="Gene3D" id="1.10.10.10">
    <property type="entry name" value="Winged helix-like DNA-binding domain superfamily/Winged helix DNA-binding domain"/>
    <property type="match status" value="1"/>
</dbReference>
<dbReference type="RefSeq" id="WP_270079066.1">
    <property type="nucleotide sequence ID" value="NZ_CP115174.1"/>
</dbReference>
<organism evidence="4 5">
    <name type="scientific">Sphingomonas abietis</name>
    <dbReference type="NCBI Taxonomy" id="3012344"/>
    <lineage>
        <taxon>Bacteria</taxon>
        <taxon>Pseudomonadati</taxon>
        <taxon>Pseudomonadota</taxon>
        <taxon>Alphaproteobacteria</taxon>
        <taxon>Sphingomonadales</taxon>
        <taxon>Sphingomonadaceae</taxon>
        <taxon>Sphingomonas</taxon>
    </lineage>
</organism>
<dbReference type="PANTHER" id="PTHR43214:SF38">
    <property type="entry name" value="NITRATE_NITRITE RESPONSE REGULATOR PROTEIN NARL"/>
    <property type="match status" value="1"/>
</dbReference>
<dbReference type="InterPro" id="IPR035965">
    <property type="entry name" value="PAS-like_dom_sf"/>
</dbReference>
<keyword evidence="1" id="KW-0238">DNA-binding</keyword>
<sequence>MRLLMCGMRGWLVAKSEQDKRQPDRSQLHAIIGQLSDGVTLVEPDGSISWANEAALAMHGVRTLDELGRTVAAYRKHFDLAYHGGRTVPADAYPIARLCRGEAFQDVVVDVCRAGRSEPDWIHRNRGIIVPHGADEADCLVLIITNATEAFEAEERFESMFNANPAPALIARLDDYRFVRVNEGFLELSGWSRDDIVGHTIYDVDILGAAESKDLAKALLKKGHTIPQMEAELPTPGGGTKLVLLAGHPAEMNNEPCMIFTFADLEPRRRAEMALRQSEERFATTFRFAPVPMMLTSLDGHRILNVNHAFLEISGWGYEAVVGRKPSDIELWETAATRREIEQKITESGSFRGYELQLKTKDETLVTCLVSAETVMINGQYCILGAFQDISDRKRTEMDLIAAIEGAMQDSTWLSRKIMDRLAALRAPAEPSVSSGVGVELTPRERDVLRLITKGKSDDAIADALALKRNTVRNHVARLYAKIGAHNRGEAIIWARDRGHHLGRHDQ</sequence>
<feature type="domain" description="PAS" evidence="3">
    <location>
        <begin position="278"/>
        <end position="324"/>
    </location>
</feature>
<dbReference type="PROSITE" id="PS50112">
    <property type="entry name" value="PAS"/>
    <property type="match status" value="3"/>
</dbReference>
<dbReference type="SUPFAM" id="SSF46894">
    <property type="entry name" value="C-terminal effector domain of the bipartite response regulators"/>
    <property type="match status" value="1"/>
</dbReference>
<dbReference type="NCBIfam" id="TIGR00229">
    <property type="entry name" value="sensory_box"/>
    <property type="match status" value="2"/>
</dbReference>
<evidence type="ECO:0000256" key="1">
    <source>
        <dbReference type="ARBA" id="ARBA00023125"/>
    </source>
</evidence>
<name>A0ABY7NSA2_9SPHN</name>
<dbReference type="SMART" id="SM00421">
    <property type="entry name" value="HTH_LUXR"/>
    <property type="match status" value="1"/>
</dbReference>
<dbReference type="Pfam" id="PF13426">
    <property type="entry name" value="PAS_9"/>
    <property type="match status" value="1"/>
</dbReference>
<evidence type="ECO:0000313" key="4">
    <source>
        <dbReference type="EMBL" id="WBO24444.1"/>
    </source>
</evidence>
<dbReference type="Proteomes" id="UP001210865">
    <property type="component" value="Chromosome"/>
</dbReference>
<dbReference type="CDD" id="cd00130">
    <property type="entry name" value="PAS"/>
    <property type="match status" value="2"/>
</dbReference>
<keyword evidence="5" id="KW-1185">Reference proteome</keyword>
<evidence type="ECO:0000259" key="3">
    <source>
        <dbReference type="PROSITE" id="PS50112"/>
    </source>
</evidence>
<dbReference type="SMART" id="SM00091">
    <property type="entry name" value="PAS"/>
    <property type="match status" value="3"/>
</dbReference>
<dbReference type="CDD" id="cd06170">
    <property type="entry name" value="LuxR_C_like"/>
    <property type="match status" value="1"/>
</dbReference>
<dbReference type="InterPro" id="IPR036388">
    <property type="entry name" value="WH-like_DNA-bd_sf"/>
</dbReference>
<dbReference type="InterPro" id="IPR039420">
    <property type="entry name" value="WalR-like"/>
</dbReference>
<dbReference type="InterPro" id="IPR000014">
    <property type="entry name" value="PAS"/>
</dbReference>
<evidence type="ECO:0000313" key="5">
    <source>
        <dbReference type="Proteomes" id="UP001210865"/>
    </source>
</evidence>
<feature type="domain" description="PAS" evidence="3">
    <location>
        <begin position="24"/>
        <end position="70"/>
    </location>
</feature>
<dbReference type="PANTHER" id="PTHR43214">
    <property type="entry name" value="TWO-COMPONENT RESPONSE REGULATOR"/>
    <property type="match status" value="1"/>
</dbReference>
<accession>A0ABY7NSA2</accession>
<evidence type="ECO:0000259" key="2">
    <source>
        <dbReference type="PROSITE" id="PS50043"/>
    </source>
</evidence>
<dbReference type="EMBL" id="CP115174">
    <property type="protein sequence ID" value="WBO24444.1"/>
    <property type="molecule type" value="Genomic_DNA"/>
</dbReference>
<reference evidence="4 5" key="1">
    <citation type="submission" date="2022-12" db="EMBL/GenBank/DDBJ databases">
        <title>Sphingomonas abieness sp. nov., an endophytic bacterium isolated from Abies koreana.</title>
        <authorList>
            <person name="Jiang L."/>
            <person name="Lee J."/>
        </authorList>
    </citation>
    <scope>NUCLEOTIDE SEQUENCE [LARGE SCALE GENOMIC DNA]</scope>
    <source>
        <strain evidence="5">PAMB 00755</strain>
    </source>
</reference>
<dbReference type="PRINTS" id="PR00038">
    <property type="entry name" value="HTHLUXR"/>
</dbReference>
<gene>
    <name evidence="4" type="ORF">PBT88_10245</name>
</gene>
<dbReference type="Pfam" id="PF13188">
    <property type="entry name" value="PAS_8"/>
    <property type="match status" value="2"/>
</dbReference>
<dbReference type="SUPFAM" id="SSF55785">
    <property type="entry name" value="PYP-like sensor domain (PAS domain)"/>
    <property type="match status" value="3"/>
</dbReference>
<dbReference type="PROSITE" id="PS50043">
    <property type="entry name" value="HTH_LUXR_2"/>
    <property type="match status" value="1"/>
</dbReference>
<feature type="domain" description="PAS" evidence="3">
    <location>
        <begin position="153"/>
        <end position="204"/>
    </location>
</feature>
<dbReference type="Gene3D" id="3.30.450.20">
    <property type="entry name" value="PAS domain"/>
    <property type="match status" value="3"/>
</dbReference>
<proteinExistence type="predicted"/>
<protein>
    <submittedName>
        <fullName evidence="4">PAS domain S-box protein</fullName>
    </submittedName>
</protein>
<dbReference type="Pfam" id="PF00196">
    <property type="entry name" value="GerE"/>
    <property type="match status" value="1"/>
</dbReference>
<dbReference type="InterPro" id="IPR016032">
    <property type="entry name" value="Sig_transdc_resp-reg_C-effctor"/>
</dbReference>